<sequence>MQSIPEDNKKQTSQPTFYWHDYETWGARPLIDRPAQFAGMRTTLDFQPVGRPLTIYAQPTPDFLPDPEAVLITGITPQYALNQGVNEANFAQAIVQEMSQPNTIIIGYNNIRFDDEVTRSLCYRNFYDPYAHTWQNGNSRWDLIDVVRACYALRPEGVNWPEDADGRVTLRLEKLTQANGIAHGQAHDAMSDVRATIAMAQLIAEKQPKLWQFALQHRHKNDLMKLINWQQIKPLVHVSGLYGADNFFVSAVLPIGFHAQRANALIAWDLRINPADFADYSTEQLRDLLFTSRQQHANNGTQRPGATQITLNRCPFLAPLATLTEEAQQRTQIDLTTLSERTQWLVQNSDFRDRIMAIFDNASDRSEQPMLDVDQRLYDGFFDAQDKQNLQMIRSMKPEQLAGVELNTQDNRLPELLFRYRARNYPATLDQNELQRWQQFCRQRLTEPSNGQLSITEFAEKLEGLAQQYQDNKHRMQLLKSLYDYAQGL</sequence>
<evidence type="ECO:0000256" key="10">
    <source>
        <dbReference type="ARBA" id="ARBA00023125"/>
    </source>
</evidence>
<evidence type="ECO:0000256" key="6">
    <source>
        <dbReference type="ARBA" id="ARBA00022763"/>
    </source>
</evidence>
<keyword evidence="6 13" id="KW-0227">DNA damage</keyword>
<dbReference type="PIRSF" id="PIRSF000977">
    <property type="entry name" value="Exodeoxyribonuclease_I"/>
    <property type="match status" value="1"/>
</dbReference>
<keyword evidence="4 13" id="KW-0540">Nuclease</keyword>
<evidence type="ECO:0000256" key="13">
    <source>
        <dbReference type="PIRNR" id="PIRNR000977"/>
    </source>
</evidence>
<dbReference type="GO" id="GO:0008310">
    <property type="term" value="F:single-stranded DNA 3'-5' DNA exonuclease activity"/>
    <property type="evidence" value="ECO:0007669"/>
    <property type="project" value="UniProtKB-EC"/>
</dbReference>
<dbReference type="Pfam" id="PF08411">
    <property type="entry name" value="ExoI_SH3"/>
    <property type="match status" value="1"/>
</dbReference>
<dbReference type="InterPro" id="IPR023607">
    <property type="entry name" value="Exodeoxyribonuclease_I"/>
</dbReference>
<feature type="binding site" evidence="15">
    <location>
        <position position="192"/>
    </location>
    <ligand>
        <name>Mg(2+)</name>
        <dbReference type="ChEBI" id="CHEBI:18420"/>
        <label>2</label>
    </ligand>
</feature>
<dbReference type="PROSITE" id="PS51784">
    <property type="entry name" value="EXOI_SH3"/>
    <property type="match status" value="1"/>
</dbReference>
<evidence type="ECO:0000256" key="5">
    <source>
        <dbReference type="ARBA" id="ARBA00022723"/>
    </source>
</evidence>
<dbReference type="InterPro" id="IPR012337">
    <property type="entry name" value="RNaseH-like_sf"/>
</dbReference>
<dbReference type="PANTHER" id="PTHR11046:SF11">
    <property type="entry name" value="EXODEOXYRIBONUCLEASE I"/>
    <property type="match status" value="1"/>
</dbReference>
<organism evidence="18 19">
    <name type="scientific">Idiomarina fontislapidosi</name>
    <dbReference type="NCBI Taxonomy" id="263723"/>
    <lineage>
        <taxon>Bacteria</taxon>
        <taxon>Pseudomonadati</taxon>
        <taxon>Pseudomonadota</taxon>
        <taxon>Gammaproteobacteria</taxon>
        <taxon>Alteromonadales</taxon>
        <taxon>Idiomarinaceae</taxon>
        <taxon>Idiomarina</taxon>
    </lineage>
</organism>
<dbReference type="Gene3D" id="1.20.1280.70">
    <property type="entry name" value="Exonuclease ExoI, domain 3"/>
    <property type="match status" value="1"/>
</dbReference>
<dbReference type="CDD" id="cd06138">
    <property type="entry name" value="ExoI_N"/>
    <property type="match status" value="1"/>
</dbReference>
<keyword evidence="19" id="KW-1185">Reference proteome</keyword>
<feature type="domain" description="ExoI SH3-like" evidence="16">
    <location>
        <begin position="208"/>
        <end position="363"/>
    </location>
</feature>
<protein>
    <recommendedName>
        <fullName evidence="3 13">Exodeoxyribonuclease I</fullName>
        <ecNumber evidence="2 13">3.1.11.1</ecNumber>
    </recommendedName>
</protein>
<evidence type="ECO:0000256" key="11">
    <source>
        <dbReference type="ARBA" id="ARBA00023204"/>
    </source>
</evidence>
<keyword evidence="10" id="KW-0238">DNA-binding</keyword>
<comment type="catalytic activity">
    <reaction evidence="1 13">
        <text>Exonucleolytic cleavage in the 3'- to 5'-direction to yield nucleoside 5'-phosphates.</text>
        <dbReference type="EC" id="3.1.11.1"/>
    </reaction>
</comment>
<evidence type="ECO:0000313" key="19">
    <source>
        <dbReference type="Proteomes" id="UP000287330"/>
    </source>
</evidence>
<dbReference type="Pfam" id="PF26016">
    <property type="entry name" value="ExoI_C"/>
    <property type="match status" value="1"/>
</dbReference>
<dbReference type="InterPro" id="IPR013620">
    <property type="entry name" value="Exonuc_1_SH3"/>
</dbReference>
<dbReference type="Gene3D" id="1.10.287.1240">
    <property type="match status" value="1"/>
</dbReference>
<evidence type="ECO:0000256" key="14">
    <source>
        <dbReference type="PIRSR" id="PIRSR000977-1"/>
    </source>
</evidence>
<comment type="subunit">
    <text evidence="12">Monomer. Interacts with ssb (via C-terminus); this interaction stimulates the exonuclease activity by recruiting the enzyme to its substrate.</text>
</comment>
<evidence type="ECO:0000256" key="7">
    <source>
        <dbReference type="ARBA" id="ARBA00022801"/>
    </source>
</evidence>
<dbReference type="InterPro" id="IPR058561">
    <property type="entry name" value="Exonuc_1_C"/>
</dbReference>
<accession>A0A432Y9F2</accession>
<dbReference type="InterPro" id="IPR034747">
    <property type="entry name" value="EXOI_SH3"/>
</dbReference>
<keyword evidence="11 13" id="KW-0234">DNA repair</keyword>
<comment type="caution">
    <text evidence="18">The sequence shown here is derived from an EMBL/GenBank/DDBJ whole genome shotgun (WGS) entry which is preliminary data.</text>
</comment>
<keyword evidence="8 13" id="KW-0269">Exonuclease</keyword>
<dbReference type="Pfam" id="PF00929">
    <property type="entry name" value="RNase_T"/>
    <property type="match status" value="1"/>
</dbReference>
<evidence type="ECO:0000256" key="9">
    <source>
        <dbReference type="ARBA" id="ARBA00022842"/>
    </source>
</evidence>
<feature type="binding site" evidence="14">
    <location>
        <position position="171"/>
    </location>
    <ligand>
        <name>substrate</name>
    </ligand>
</feature>
<evidence type="ECO:0000256" key="15">
    <source>
        <dbReference type="PIRSR" id="PIRSR000977-2"/>
    </source>
</evidence>
<feature type="binding site" evidence="15">
    <location>
        <position position="23"/>
    </location>
    <ligand>
        <name>Mg(2+)</name>
        <dbReference type="ChEBI" id="CHEBI:18420"/>
        <label>2</label>
    </ligand>
</feature>
<feature type="domain" description="ExoI C-terminal" evidence="17">
    <location>
        <begin position="369"/>
        <end position="489"/>
    </location>
</feature>
<gene>
    <name evidence="18" type="ORF">CWE25_03885</name>
</gene>
<dbReference type="InterPro" id="IPR022894">
    <property type="entry name" value="Oligoribonuclease"/>
</dbReference>
<dbReference type="GO" id="GO:0006281">
    <property type="term" value="P:DNA repair"/>
    <property type="evidence" value="ECO:0007669"/>
    <property type="project" value="UniProtKB-KW"/>
</dbReference>
<dbReference type="NCBIfam" id="NF008746">
    <property type="entry name" value="PRK11779.1"/>
    <property type="match status" value="1"/>
</dbReference>
<keyword evidence="9 15" id="KW-0460">Magnesium</keyword>
<comment type="cofactor">
    <cofactor evidence="15">
        <name>Mg(2+)</name>
        <dbReference type="ChEBI" id="CHEBI:18420"/>
    </cofactor>
    <text evidence="15">Binds 2 Mg(2+) ions per monomer.</text>
</comment>
<dbReference type="Proteomes" id="UP000287330">
    <property type="component" value="Unassembled WGS sequence"/>
</dbReference>
<dbReference type="AlphaFoldDB" id="A0A432Y9F2"/>
<dbReference type="GO" id="GO:0046872">
    <property type="term" value="F:metal ion binding"/>
    <property type="evidence" value="ECO:0007669"/>
    <property type="project" value="UniProtKB-KW"/>
</dbReference>
<feature type="binding site" evidence="14">
    <location>
        <position position="23"/>
    </location>
    <ligand>
        <name>substrate</name>
    </ligand>
</feature>
<reference evidence="19" key="1">
    <citation type="journal article" date="2018" name="Front. Microbiol.">
        <title>Genome-Based Analysis Reveals the Taxonomy and Diversity of the Family Idiomarinaceae.</title>
        <authorList>
            <person name="Liu Y."/>
            <person name="Lai Q."/>
            <person name="Shao Z."/>
        </authorList>
    </citation>
    <scope>NUCLEOTIDE SEQUENCE [LARGE SCALE GENOMIC DNA]</scope>
    <source>
        <strain evidence="19">F23</strain>
    </source>
</reference>
<dbReference type="RefSeq" id="WP_110573188.1">
    <property type="nucleotide sequence ID" value="NZ_PIPV01000002.1"/>
</dbReference>
<dbReference type="InterPro" id="IPR013520">
    <property type="entry name" value="Ribonucl_H"/>
</dbReference>
<dbReference type="SUPFAM" id="SSF53098">
    <property type="entry name" value="Ribonuclease H-like"/>
    <property type="match status" value="1"/>
</dbReference>
<dbReference type="OrthoDB" id="9763470at2"/>
<dbReference type="PANTHER" id="PTHR11046">
    <property type="entry name" value="OLIGORIBONUCLEASE, MITOCHONDRIAL"/>
    <property type="match status" value="1"/>
</dbReference>
<dbReference type="PROSITE" id="PS51785">
    <property type="entry name" value="EXOI_C"/>
    <property type="match status" value="1"/>
</dbReference>
<dbReference type="FunFam" id="3.30.420.10:FF:000033">
    <property type="entry name" value="Exodeoxyribonuclease I"/>
    <property type="match status" value="1"/>
</dbReference>
<dbReference type="GO" id="GO:0003677">
    <property type="term" value="F:DNA binding"/>
    <property type="evidence" value="ECO:0007669"/>
    <property type="project" value="UniProtKB-KW"/>
</dbReference>
<evidence type="ECO:0000256" key="8">
    <source>
        <dbReference type="ARBA" id="ARBA00022839"/>
    </source>
</evidence>
<evidence type="ECO:0000256" key="1">
    <source>
        <dbReference type="ARBA" id="ARBA00000563"/>
    </source>
</evidence>
<proteinExistence type="predicted"/>
<keyword evidence="5 15" id="KW-0479">Metal-binding</keyword>
<evidence type="ECO:0000259" key="16">
    <source>
        <dbReference type="PROSITE" id="PS51784"/>
    </source>
</evidence>
<name>A0A432Y9F2_9GAMM</name>
<evidence type="ECO:0000256" key="12">
    <source>
        <dbReference type="ARBA" id="ARBA00046792"/>
    </source>
</evidence>
<dbReference type="EC" id="3.1.11.1" evidence="2 13"/>
<evidence type="ECO:0000313" key="18">
    <source>
        <dbReference type="EMBL" id="RUO57615.1"/>
    </source>
</evidence>
<evidence type="ECO:0000259" key="17">
    <source>
        <dbReference type="PROSITE" id="PS51785"/>
    </source>
</evidence>
<evidence type="ECO:0000256" key="3">
    <source>
        <dbReference type="ARBA" id="ARBA00019900"/>
    </source>
</evidence>
<dbReference type="Gene3D" id="3.30.420.10">
    <property type="entry name" value="Ribonuclease H-like superfamily/Ribonuclease H"/>
    <property type="match status" value="1"/>
</dbReference>
<dbReference type="GO" id="GO:0000175">
    <property type="term" value="F:3'-5'-RNA exonuclease activity"/>
    <property type="evidence" value="ECO:0007669"/>
    <property type="project" value="InterPro"/>
</dbReference>
<feature type="binding site" evidence="15">
    <location>
        <position position="21"/>
    </location>
    <ligand>
        <name>Mg(2+)</name>
        <dbReference type="ChEBI" id="CHEBI:18420"/>
        <label>1</label>
    </ligand>
</feature>
<dbReference type="FunFam" id="1.20.1280.70:FF:000001">
    <property type="entry name" value="Exodeoxyribonuclease I"/>
    <property type="match status" value="1"/>
</dbReference>
<evidence type="ECO:0000256" key="4">
    <source>
        <dbReference type="ARBA" id="ARBA00022722"/>
    </source>
</evidence>
<dbReference type="Gene3D" id="3.30.1520.20">
    <property type="entry name" value="Exonuclease ExoI, domain 2"/>
    <property type="match status" value="1"/>
</dbReference>
<evidence type="ECO:0000256" key="2">
    <source>
        <dbReference type="ARBA" id="ARBA00012108"/>
    </source>
</evidence>
<dbReference type="EMBL" id="PIPV01000002">
    <property type="protein sequence ID" value="RUO57615.1"/>
    <property type="molecule type" value="Genomic_DNA"/>
</dbReference>
<dbReference type="InterPro" id="IPR036397">
    <property type="entry name" value="RNaseH_sf"/>
</dbReference>
<keyword evidence="7 13" id="KW-0378">Hydrolase</keyword>
<dbReference type="InterPro" id="IPR038649">
    <property type="entry name" value="EXOI_SH3_sf"/>
</dbReference>